<sequence length="626" mass="64946">MSADEAAAELARLEAEAAAAAAELKLARAQAALAAARAAAVTTDAAPAEPASAEPAAAEPPAEPASAEPAAAESAQPAAAPPAGGPLDDGEVARIAQGYTFDEATLDLGALVNGAPLPDAQIRIPLAMTNRHGLVAGATGTGKTRTLQGLAEQLAAKGVPVFAADIKGDLTGVATAGEPNPKLLARTEAIGQAWEPAASVTEYFALGGIGTGVPVRATVTGFGPLLLSRVLGLNETQESSLGLVFHYADAHGLPLVDLSDLRAVLTYLTSDEGKPELKDLGGLSPATAGVILRELITFADGGADVFFGEPEFDVHDFLRTAPDGRGVISLLEVPGIADKPELFSTFLMYLLAELFEILPEVGDADKPKLVFFFDEAHLLFRDASKAFTAAIVQTVRLIRSKGVGVFFVTQTPKDVPADVLGQLGSRIQHALRAFTPDDAKALRATVSTYPTSGYDLERVLQELGTGEAIVTVMNEKGAPTPVAWTRLRAPQGLMSPTPAAAVQAVVAASPLLATYGTPVDRESAREILGAKMAAADAAADAAKAATEKAKADAEYAKQKAAADKAQQKAERDAQREYERILRTTGGSTRTSRTREASPLEEILGSKTTQSIIGSVIRGVFGNGRRR</sequence>
<organism evidence="3 4">
    <name type="scientific">Microbacterium aquilitoris</name>
    <dbReference type="NCBI Taxonomy" id="3067307"/>
    <lineage>
        <taxon>Bacteria</taxon>
        <taxon>Bacillati</taxon>
        <taxon>Actinomycetota</taxon>
        <taxon>Actinomycetes</taxon>
        <taxon>Micrococcales</taxon>
        <taxon>Microbacteriaceae</taxon>
        <taxon>Microbacterium</taxon>
    </lineage>
</organism>
<protein>
    <submittedName>
        <fullName evidence="3">DUF853 family protein</fullName>
    </submittedName>
</protein>
<feature type="region of interest" description="Disordered" evidence="1">
    <location>
        <begin position="562"/>
        <end position="599"/>
    </location>
</feature>
<dbReference type="EMBL" id="JAUZVT010000001">
    <property type="protein sequence ID" value="MDT3330118.1"/>
    <property type="molecule type" value="Genomic_DNA"/>
</dbReference>
<dbReference type="PANTHER" id="PTHR30121:SF6">
    <property type="entry name" value="SLR6007 PROTEIN"/>
    <property type="match status" value="1"/>
</dbReference>
<evidence type="ECO:0000256" key="1">
    <source>
        <dbReference type="SAM" id="MobiDB-lite"/>
    </source>
</evidence>
<evidence type="ECO:0000313" key="3">
    <source>
        <dbReference type="EMBL" id="MDT3330118.1"/>
    </source>
</evidence>
<dbReference type="Proteomes" id="UP001262835">
    <property type="component" value="Unassembled WGS sequence"/>
</dbReference>
<dbReference type="InterPro" id="IPR033186">
    <property type="entry name" value="HerA_C"/>
</dbReference>
<dbReference type="RefSeq" id="WP_311869359.1">
    <property type="nucleotide sequence ID" value="NZ_JAUZVT010000001.1"/>
</dbReference>
<feature type="domain" description="Helicase HerA-like C-terminal" evidence="2">
    <location>
        <begin position="116"/>
        <end position="595"/>
    </location>
</feature>
<feature type="region of interest" description="Disordered" evidence="1">
    <location>
        <begin position="38"/>
        <end position="90"/>
    </location>
</feature>
<evidence type="ECO:0000259" key="2">
    <source>
        <dbReference type="Pfam" id="PF05872"/>
    </source>
</evidence>
<proteinExistence type="predicted"/>
<dbReference type="InterPro" id="IPR051162">
    <property type="entry name" value="T4SS_component"/>
</dbReference>
<feature type="compositionally biased region" description="Basic and acidic residues" evidence="1">
    <location>
        <begin position="562"/>
        <end position="581"/>
    </location>
</feature>
<dbReference type="Gene3D" id="3.40.50.300">
    <property type="entry name" value="P-loop containing nucleotide triphosphate hydrolases"/>
    <property type="match status" value="2"/>
</dbReference>
<dbReference type="Pfam" id="PF05872">
    <property type="entry name" value="HerA_C"/>
    <property type="match status" value="1"/>
</dbReference>
<dbReference type="SUPFAM" id="SSF52540">
    <property type="entry name" value="P-loop containing nucleoside triphosphate hydrolases"/>
    <property type="match status" value="1"/>
</dbReference>
<dbReference type="InterPro" id="IPR027417">
    <property type="entry name" value="P-loop_NTPase"/>
</dbReference>
<feature type="compositionally biased region" description="Low complexity" evidence="1">
    <location>
        <begin position="38"/>
        <end position="78"/>
    </location>
</feature>
<accession>A0ABU3GHD5</accession>
<gene>
    <name evidence="3" type="ORF">Q9S78_05495</name>
</gene>
<reference evidence="3 4" key="1">
    <citation type="submission" date="2023-08" db="EMBL/GenBank/DDBJ databases">
        <title>Microbacterium aquilitoris sp. nov. and Microbacterium gwkjibeachense sp. nov., isolated from beach.</title>
        <authorList>
            <person name="Lee S.D."/>
            <person name="Yang H."/>
            <person name="Kim I."/>
        </authorList>
    </citation>
    <scope>NUCLEOTIDE SEQUENCE [LARGE SCALE GENOMIC DNA]</scope>
    <source>
        <strain evidence="3 4">KSW-18</strain>
    </source>
</reference>
<evidence type="ECO:0000313" key="4">
    <source>
        <dbReference type="Proteomes" id="UP001262835"/>
    </source>
</evidence>
<keyword evidence="4" id="KW-1185">Reference proteome</keyword>
<name>A0ABU3GHD5_9MICO</name>
<comment type="caution">
    <text evidence="3">The sequence shown here is derived from an EMBL/GenBank/DDBJ whole genome shotgun (WGS) entry which is preliminary data.</text>
</comment>
<dbReference type="PANTHER" id="PTHR30121">
    <property type="entry name" value="UNCHARACTERIZED PROTEIN YJGR-RELATED"/>
    <property type="match status" value="1"/>
</dbReference>